<evidence type="ECO:0000256" key="1">
    <source>
        <dbReference type="SAM" id="MobiDB-lite"/>
    </source>
</evidence>
<dbReference type="RefSeq" id="WP_017119252.1">
    <property type="nucleotide sequence ID" value="NZ_AKBN02000017.1"/>
</dbReference>
<comment type="caution">
    <text evidence="2">The sequence shown here is derived from an EMBL/GenBank/DDBJ whole genome shotgun (WGS) entry which is preliminary data.</text>
</comment>
<sequence length="84" mass="9001">MTRQSNQNQNRQTETVGIANDGPGMLKIHRWKRDGLAGASGFSPLAGYSSICGAKFTKNVTTTRIGDCCRRCFPNGIPNEGGSP</sequence>
<evidence type="ECO:0000313" key="2">
    <source>
        <dbReference type="EMBL" id="KFA03344.1"/>
    </source>
</evidence>
<reference evidence="2" key="1">
    <citation type="submission" date="2012-05" db="EMBL/GenBank/DDBJ databases">
        <authorList>
            <person name="Studholme D.J."/>
            <person name="Wasukira A."/>
            <person name="Grant M."/>
        </authorList>
    </citation>
    <scope>NUCLEOTIDE SEQUENCE [LARGE SCALE GENOMIC DNA]</scope>
    <source>
        <strain evidence="2">NCPPB 890</strain>
    </source>
</reference>
<gene>
    <name evidence="2" type="ORF">A11K_0104070</name>
</gene>
<proteinExistence type="predicted"/>
<name>A0A836P5L8_XANVA</name>
<dbReference type="AlphaFoldDB" id="A0A836P5L8"/>
<organism evidence="2">
    <name type="scientific">Xanthomonas vasicola pv. vasculorum NCPPB 890</name>
    <dbReference type="NCBI Taxonomy" id="1184265"/>
    <lineage>
        <taxon>Bacteria</taxon>
        <taxon>Pseudomonadati</taxon>
        <taxon>Pseudomonadota</taxon>
        <taxon>Gammaproteobacteria</taxon>
        <taxon>Lysobacterales</taxon>
        <taxon>Lysobacteraceae</taxon>
        <taxon>Xanthomonas</taxon>
    </lineage>
</organism>
<feature type="compositionally biased region" description="Low complexity" evidence="1">
    <location>
        <begin position="1"/>
        <end position="12"/>
    </location>
</feature>
<protein>
    <submittedName>
        <fullName evidence="2">Uncharacterized protein</fullName>
    </submittedName>
</protein>
<feature type="region of interest" description="Disordered" evidence="1">
    <location>
        <begin position="1"/>
        <end position="24"/>
    </location>
</feature>
<accession>A0A836P5L8</accession>
<dbReference type="EMBL" id="AKBN01000200">
    <property type="protein sequence ID" value="KFA03344.1"/>
    <property type="molecule type" value="Genomic_DNA"/>
</dbReference>